<keyword evidence="2" id="KW-0540">Nuclease</keyword>
<dbReference type="Proteomes" id="UP001317259">
    <property type="component" value="Unassembled WGS sequence"/>
</dbReference>
<dbReference type="RefSeq" id="WP_242373932.1">
    <property type="nucleotide sequence ID" value="NZ_JAKRKC020000001.1"/>
</dbReference>
<keyword evidence="2" id="KW-0255">Endonuclease</keyword>
<name>A0ABT0FQW5_9ACTN</name>
<dbReference type="InterPro" id="IPR034139">
    <property type="entry name" value="TOPRIM_OLD"/>
</dbReference>
<comment type="caution">
    <text evidence="2">The sequence shown here is derived from an EMBL/GenBank/DDBJ whole genome shotgun (WGS) entry which is preliminary data.</text>
</comment>
<keyword evidence="3" id="KW-1185">Reference proteome</keyword>
<dbReference type="Pfam" id="PF20469">
    <property type="entry name" value="OLD-like_TOPRIM"/>
    <property type="match status" value="1"/>
</dbReference>
<evidence type="ECO:0000313" key="2">
    <source>
        <dbReference type="EMBL" id="MCK2214717.1"/>
    </source>
</evidence>
<keyword evidence="2" id="KW-0378">Hydrolase</keyword>
<reference evidence="2 3" key="1">
    <citation type="submission" date="2022-04" db="EMBL/GenBank/DDBJ databases">
        <title>Genome draft of Actinomadura sp. ATCC 31491.</title>
        <authorList>
            <person name="Shi X."/>
            <person name="Du Y."/>
        </authorList>
    </citation>
    <scope>NUCLEOTIDE SEQUENCE [LARGE SCALE GENOMIC DNA]</scope>
    <source>
        <strain evidence="2 3">ATCC 31491</strain>
    </source>
</reference>
<feature type="domain" description="OLD protein-like TOPRIM" evidence="1">
    <location>
        <begin position="5"/>
        <end position="65"/>
    </location>
</feature>
<proteinExistence type="predicted"/>
<sequence>MIDTRTVVLVEGVSDKAAVEALAARRGRDLAAEGVTVVAMGGATNIGAYLRKYAGSGLRLAGLCDAREEDDFRRGLERAGLAPDPDSLEGLGFFVCDADLEDELIRALGPAAVERVIDAEGELGSFRTLQKQPGWRGRDPHDQLRRFMGSGSGRKIRYSALLVAALDPGRVPRPLDRLLEHLS</sequence>
<protein>
    <submittedName>
        <fullName evidence="2">ATP-dependent endonuclease</fullName>
    </submittedName>
</protein>
<dbReference type="EMBL" id="JAKRKC020000001">
    <property type="protein sequence ID" value="MCK2214717.1"/>
    <property type="molecule type" value="Genomic_DNA"/>
</dbReference>
<dbReference type="GO" id="GO:0004519">
    <property type="term" value="F:endonuclease activity"/>
    <property type="evidence" value="ECO:0007669"/>
    <property type="project" value="UniProtKB-KW"/>
</dbReference>
<organism evidence="2 3">
    <name type="scientific">Actinomadura luzonensis</name>
    <dbReference type="NCBI Taxonomy" id="2805427"/>
    <lineage>
        <taxon>Bacteria</taxon>
        <taxon>Bacillati</taxon>
        <taxon>Actinomycetota</taxon>
        <taxon>Actinomycetes</taxon>
        <taxon>Streptosporangiales</taxon>
        <taxon>Thermomonosporaceae</taxon>
        <taxon>Actinomadura</taxon>
    </lineage>
</organism>
<accession>A0ABT0FQW5</accession>
<evidence type="ECO:0000259" key="1">
    <source>
        <dbReference type="Pfam" id="PF20469"/>
    </source>
</evidence>
<evidence type="ECO:0000313" key="3">
    <source>
        <dbReference type="Proteomes" id="UP001317259"/>
    </source>
</evidence>
<gene>
    <name evidence="2" type="ORF">MF672_013060</name>
</gene>